<accession>A0A163IS31</accession>
<dbReference type="PANTHER" id="PTHR12658:SF0">
    <property type="entry name" value="TUBULIN-SPECIFIC CHAPERONE D"/>
    <property type="match status" value="1"/>
</dbReference>
<dbReference type="PROSITE" id="PS50077">
    <property type="entry name" value="HEAT_REPEAT"/>
    <property type="match status" value="1"/>
</dbReference>
<feature type="domain" description="Tubulin-folding cofactor D C-terminal" evidence="3">
    <location>
        <begin position="883"/>
        <end position="1064"/>
    </location>
</feature>
<dbReference type="GO" id="GO:0000226">
    <property type="term" value="P:microtubule cytoskeleton organization"/>
    <property type="evidence" value="ECO:0007669"/>
    <property type="project" value="TreeGrafter"/>
</dbReference>
<keyword evidence="1" id="KW-0143">Chaperone</keyword>
<sequence>MDVMEDDCIAQTKSHFEHAEQVSHLVDSLCNGTAEAAGASLNQLSTILDQYQEQSHLLDPYLEGMVTPCMVRLRDLIQQRPIVPEQTQVLFRFLYLLTKTRGYKTIVKFMSHEVTDLECVFEFLSTIDHTDLLYWETRYISFIWLSLICMIPFDLKRVDSGSGDSLIVKLLDLCKQYLRTTGKERDGASLLVARLLSRRDICDDYLVPFVEWSKATLEKEADVFETAGILSSLCILYRLAPRKILLPTLDDSILPLLSMPFFAKYDNNSLIRKLRMKLTQRIGLCYLKPKLATWRYQRGSRSLRNNLENKDDPTTAAHQSRTAIFTNDEDDDEDISENLEIIIDLLLNGLKDKDTIVRWSAAKGMGRISQRLPQELAEDVIGSLLELFEENTFKSAQGGKLDLTAVSDHTWHGASLAVAELARRGLLLPERLHETIPWILLGLKFDLKRGSHSIGAHVRDACCYVCWSFARAYAPDIMSPFVKEIAQNLVVVSVFDREINVRRASSAAFQENVGRQGIFPMGIDIIQLADYFSLGNRTNAFLQVASDIAKFEEYRYHLIDHLVTVTSKHWDKAMRVLASKSLYQLVPLDPSYFVDHVLPILIPLAASKDMIISHGALLSLGEVCLSIWECTKLDKTLETTWKKHEGLHKEIASIVPRLPPRSLTTFGSEHIREATCQLIQYMARIHLIPGGDGYLDEWKQIIQTSLERKEENVQAYAVDAFGAVSCSHGVDRSEVDAYLKKIETTHMMYGRRGYALALGTLDYNMEERYTWLHDVVHKLGSASQIQVDHIANDVEAKRNAVIGLTSILNGLNSTTLTQGLRLADHLFILDTLELCLKDYSTDQRGDVGSWVRSASMECLRHYVPVAAKQAFGKDLFTLDTNARLIGVLMKQSVERIDRVRELAGSVLTELVCSDSINVPHGDVLKQCFSRDLSFSAPDILYPIMVKLLSYPEYRLELLTGIIASAGGLTESLVRHASSNLIKYASSLPVESTGTQDCSLEDIIRTMFDIFARYEKQDRVIIPLMDVIGLLYETGTLIQVKKENIHLKIMVSVKKESFRSKNVKKLLSTIKVYVGLISLDGTQVKIKALQQMLSYLVHGYPRIRMEVADQMFTYLSLLDDNDINEGTMQAEELITGTDWSMPLETIKPLRDQLYGLLSIPKPIVRPPP</sequence>
<dbReference type="OrthoDB" id="10253476at2759"/>
<dbReference type="STRING" id="4829.A0A163IS31"/>
<dbReference type="OMA" id="EPHEAWH"/>
<dbReference type="InParanoid" id="A0A163IS31"/>
<dbReference type="GO" id="GO:0007021">
    <property type="term" value="P:tubulin complex assembly"/>
    <property type="evidence" value="ECO:0007669"/>
    <property type="project" value="InterPro"/>
</dbReference>
<dbReference type="EMBL" id="LT550087">
    <property type="protein sequence ID" value="SAL94992.1"/>
    <property type="molecule type" value="Genomic_DNA"/>
</dbReference>
<dbReference type="AlphaFoldDB" id="A0A163IS31"/>
<evidence type="ECO:0000313" key="5">
    <source>
        <dbReference type="EMBL" id="SAL94992.1"/>
    </source>
</evidence>
<dbReference type="InterPro" id="IPR021133">
    <property type="entry name" value="HEAT_type_2"/>
</dbReference>
<dbReference type="GO" id="GO:0007023">
    <property type="term" value="P:post-chaperonin tubulin folding pathway"/>
    <property type="evidence" value="ECO:0007669"/>
    <property type="project" value="InterPro"/>
</dbReference>
<dbReference type="Pfam" id="PF12612">
    <property type="entry name" value="TFCD_C"/>
    <property type="match status" value="1"/>
</dbReference>
<proteinExistence type="predicted"/>
<dbReference type="InterPro" id="IPR033162">
    <property type="entry name" value="TBCD"/>
</dbReference>
<evidence type="ECO:0000313" key="6">
    <source>
        <dbReference type="Proteomes" id="UP000078561"/>
    </source>
</evidence>
<dbReference type="SUPFAM" id="SSF48371">
    <property type="entry name" value="ARM repeat"/>
    <property type="match status" value="1"/>
</dbReference>
<dbReference type="FunCoup" id="A0A163IS31">
    <property type="interactions" value="564"/>
</dbReference>
<dbReference type="GO" id="GO:0005096">
    <property type="term" value="F:GTPase activator activity"/>
    <property type="evidence" value="ECO:0007669"/>
    <property type="project" value="InterPro"/>
</dbReference>
<dbReference type="Proteomes" id="UP000078561">
    <property type="component" value="Unassembled WGS sequence"/>
</dbReference>
<reference evidence="5" key="1">
    <citation type="submission" date="2016-04" db="EMBL/GenBank/DDBJ databases">
        <authorList>
            <person name="Evans L.H."/>
            <person name="Alamgir A."/>
            <person name="Owens N."/>
            <person name="Weber N.D."/>
            <person name="Virtaneva K."/>
            <person name="Barbian K."/>
            <person name="Babar A."/>
            <person name="Rosenke K."/>
        </authorList>
    </citation>
    <scope>NUCLEOTIDE SEQUENCE [LARGE SCALE GENOMIC DNA]</scope>
    <source>
        <strain evidence="5">CBS 101.48</strain>
    </source>
</reference>
<dbReference type="InterPro" id="IPR022577">
    <property type="entry name" value="TBCD_C"/>
</dbReference>
<evidence type="ECO:0000256" key="2">
    <source>
        <dbReference type="PROSITE-ProRule" id="PRU00103"/>
    </source>
</evidence>
<evidence type="ECO:0000256" key="1">
    <source>
        <dbReference type="ARBA" id="ARBA00023186"/>
    </source>
</evidence>
<feature type="domain" description="Tubulin-folding cofactor D ARM repeats" evidence="4">
    <location>
        <begin position="270"/>
        <end position="523"/>
    </location>
</feature>
<evidence type="ECO:0000259" key="4">
    <source>
        <dbReference type="Pfam" id="PF25767"/>
    </source>
</evidence>
<dbReference type="Gene3D" id="1.25.10.10">
    <property type="entry name" value="Leucine-rich Repeat Variant"/>
    <property type="match status" value="2"/>
</dbReference>
<name>A0A163IS31_ABSGL</name>
<evidence type="ECO:0000259" key="3">
    <source>
        <dbReference type="Pfam" id="PF12612"/>
    </source>
</evidence>
<dbReference type="PANTHER" id="PTHR12658">
    <property type="entry name" value="BETA-TUBULIN COFACTOR D"/>
    <property type="match status" value="1"/>
</dbReference>
<dbReference type="InterPro" id="IPR058033">
    <property type="entry name" value="ARM_TBCD_2nd"/>
</dbReference>
<keyword evidence="6" id="KW-1185">Reference proteome</keyword>
<dbReference type="GO" id="GO:0048487">
    <property type="term" value="F:beta-tubulin binding"/>
    <property type="evidence" value="ECO:0007669"/>
    <property type="project" value="InterPro"/>
</dbReference>
<dbReference type="InterPro" id="IPR011989">
    <property type="entry name" value="ARM-like"/>
</dbReference>
<gene>
    <name evidence="5" type="primary">ABSGL_00287.1 scaffold 423</name>
</gene>
<dbReference type="InterPro" id="IPR016024">
    <property type="entry name" value="ARM-type_fold"/>
</dbReference>
<dbReference type="Pfam" id="PF23579">
    <property type="entry name" value="ARM_TBCD"/>
    <property type="match status" value="1"/>
</dbReference>
<feature type="repeat" description="HEAT" evidence="2">
    <location>
        <begin position="342"/>
        <end position="379"/>
    </location>
</feature>
<protein>
    <submittedName>
        <fullName evidence="5">Uncharacterized protein</fullName>
    </submittedName>
</protein>
<dbReference type="Pfam" id="PF25767">
    <property type="entry name" value="ARM_TBCD_2nd"/>
    <property type="match status" value="1"/>
</dbReference>
<organism evidence="5">
    <name type="scientific">Absidia glauca</name>
    <name type="common">Pin mould</name>
    <dbReference type="NCBI Taxonomy" id="4829"/>
    <lineage>
        <taxon>Eukaryota</taxon>
        <taxon>Fungi</taxon>
        <taxon>Fungi incertae sedis</taxon>
        <taxon>Mucoromycota</taxon>
        <taxon>Mucoromycotina</taxon>
        <taxon>Mucoromycetes</taxon>
        <taxon>Mucorales</taxon>
        <taxon>Cunninghamellaceae</taxon>
        <taxon>Absidia</taxon>
    </lineage>
</organism>